<dbReference type="RefSeq" id="WP_193928909.1">
    <property type="nucleotide sequence ID" value="NZ_JADEYC010000021.1"/>
</dbReference>
<dbReference type="AlphaFoldDB" id="A0A929BCC9"/>
<dbReference type="Pfam" id="PF02470">
    <property type="entry name" value="MlaD"/>
    <property type="match status" value="1"/>
</dbReference>
<dbReference type="SUPFAM" id="SSF58104">
    <property type="entry name" value="Methyl-accepting chemotaxis protein (MCP) signaling domain"/>
    <property type="match status" value="1"/>
</dbReference>
<reference evidence="3" key="1">
    <citation type="submission" date="2020-10" db="EMBL/GenBank/DDBJ databases">
        <title>Diversity and distribution of actinomycetes associated with coral in the coast of Hainan.</title>
        <authorList>
            <person name="Li F."/>
        </authorList>
    </citation>
    <scope>NUCLEOTIDE SEQUENCE</scope>
    <source>
        <strain evidence="3">HNM0983</strain>
    </source>
</reference>
<dbReference type="InterPro" id="IPR003399">
    <property type="entry name" value="Mce/MlaD"/>
</dbReference>
<organism evidence="3 4">
    <name type="scientific">Saccharopolyspora montiporae</name>
    <dbReference type="NCBI Taxonomy" id="2781240"/>
    <lineage>
        <taxon>Bacteria</taxon>
        <taxon>Bacillati</taxon>
        <taxon>Actinomycetota</taxon>
        <taxon>Actinomycetes</taxon>
        <taxon>Pseudonocardiales</taxon>
        <taxon>Pseudonocardiaceae</taxon>
        <taxon>Saccharopolyspora</taxon>
    </lineage>
</organism>
<dbReference type="GO" id="GO:0051701">
    <property type="term" value="P:biological process involved in interaction with host"/>
    <property type="evidence" value="ECO:0007669"/>
    <property type="project" value="TreeGrafter"/>
</dbReference>
<evidence type="ECO:0000259" key="2">
    <source>
        <dbReference type="Pfam" id="PF11887"/>
    </source>
</evidence>
<evidence type="ECO:0000313" key="3">
    <source>
        <dbReference type="EMBL" id="MBE9375463.1"/>
    </source>
</evidence>
<dbReference type="InterPro" id="IPR052336">
    <property type="entry name" value="MlaD_Phospholipid_Transporter"/>
</dbReference>
<comment type="caution">
    <text evidence="3">The sequence shown here is derived from an EMBL/GenBank/DDBJ whole genome shotgun (WGS) entry which is preliminary data.</text>
</comment>
<gene>
    <name evidence="3" type="ORF">IQ251_13505</name>
</gene>
<sequence>MRSLAAPLTKLIVFAVVTVLLTGVLAATIAASDSGSQNGYSARFADASGLDEGDEVRMAGVRVGQVSGLEVAPDSTAVVRFDLAADRRLPADAQAVVKYRNLAGQRYLALDAQLEPNERKLPHGAEIPVHNTHPALNLTELFNGFKPLFQALEPQQINQLSGEIIQVLQGEGSTVESLLQHTASLTSTIARKDEVIGQVIDNLEQVVGTVNEQGPQLGQLIDSMQQLTSGFAEQREPIGQAVDSMGELSHVTGGLLEEARPPLKRDIAELDRLSGLLNSEQPELERQLRTVPHRLNELTRTVSYGSWFNFYLCRMSGTVGISDFNLKVPIIPVADTEMPERCSPE</sequence>
<feature type="domain" description="Mce/MlaD" evidence="1">
    <location>
        <begin position="39"/>
        <end position="112"/>
    </location>
</feature>
<evidence type="ECO:0000259" key="1">
    <source>
        <dbReference type="Pfam" id="PF02470"/>
    </source>
</evidence>
<dbReference type="EMBL" id="JADEYC010000021">
    <property type="protein sequence ID" value="MBE9375463.1"/>
    <property type="molecule type" value="Genomic_DNA"/>
</dbReference>
<protein>
    <submittedName>
        <fullName evidence="3">MCE family protein</fullName>
    </submittedName>
</protein>
<dbReference type="InterPro" id="IPR005693">
    <property type="entry name" value="Mce"/>
</dbReference>
<dbReference type="GO" id="GO:0005576">
    <property type="term" value="C:extracellular region"/>
    <property type="evidence" value="ECO:0007669"/>
    <property type="project" value="TreeGrafter"/>
</dbReference>
<feature type="domain" description="Mammalian cell entry C-terminal" evidence="2">
    <location>
        <begin position="118"/>
        <end position="301"/>
    </location>
</feature>
<accession>A0A929BCC9</accession>
<dbReference type="Proteomes" id="UP000598360">
    <property type="component" value="Unassembled WGS sequence"/>
</dbReference>
<dbReference type="PANTHER" id="PTHR33371">
    <property type="entry name" value="INTERMEMBRANE PHOSPHOLIPID TRANSPORT SYSTEM BINDING PROTEIN MLAD-RELATED"/>
    <property type="match status" value="1"/>
</dbReference>
<evidence type="ECO:0000313" key="4">
    <source>
        <dbReference type="Proteomes" id="UP000598360"/>
    </source>
</evidence>
<dbReference type="InterPro" id="IPR024516">
    <property type="entry name" value="Mce_C"/>
</dbReference>
<dbReference type="Pfam" id="PF11887">
    <property type="entry name" value="Mce4_CUP1"/>
    <property type="match status" value="1"/>
</dbReference>
<proteinExistence type="predicted"/>
<dbReference type="PANTHER" id="PTHR33371:SF17">
    <property type="entry name" value="MCE-FAMILY PROTEIN MCE1B"/>
    <property type="match status" value="1"/>
</dbReference>
<name>A0A929BCC9_9PSEU</name>
<keyword evidence="4" id="KW-1185">Reference proteome</keyword>
<dbReference type="NCBIfam" id="TIGR00996">
    <property type="entry name" value="Mtu_fam_mce"/>
    <property type="match status" value="1"/>
</dbReference>